<name>A0A2S6H0X3_9PSEU</name>
<dbReference type="OrthoDB" id="3213425at2"/>
<protein>
    <recommendedName>
        <fullName evidence="1">HTH cro/C1-type domain-containing protein</fullName>
    </recommendedName>
</protein>
<evidence type="ECO:0000313" key="2">
    <source>
        <dbReference type="EMBL" id="PPK71057.1"/>
    </source>
</evidence>
<organism evidence="2 3">
    <name type="scientific">Actinokineospora auranticolor</name>
    <dbReference type="NCBI Taxonomy" id="155976"/>
    <lineage>
        <taxon>Bacteria</taxon>
        <taxon>Bacillati</taxon>
        <taxon>Actinomycetota</taxon>
        <taxon>Actinomycetes</taxon>
        <taxon>Pseudonocardiales</taxon>
        <taxon>Pseudonocardiaceae</taxon>
        <taxon>Actinokineospora</taxon>
    </lineage>
</organism>
<dbReference type="Gene3D" id="1.25.40.10">
    <property type="entry name" value="Tetratricopeptide repeat domain"/>
    <property type="match status" value="1"/>
</dbReference>
<comment type="caution">
    <text evidence="2">The sequence shown here is derived from an EMBL/GenBank/DDBJ whole genome shotgun (WGS) entry which is preliminary data.</text>
</comment>
<dbReference type="AlphaFoldDB" id="A0A2S6H0X3"/>
<dbReference type="RefSeq" id="WP_104476025.1">
    <property type="nucleotide sequence ID" value="NZ_CP154825.1"/>
</dbReference>
<dbReference type="PROSITE" id="PS50943">
    <property type="entry name" value="HTH_CROC1"/>
    <property type="match status" value="1"/>
</dbReference>
<dbReference type="CDD" id="cd00093">
    <property type="entry name" value="HTH_XRE"/>
    <property type="match status" value="1"/>
</dbReference>
<gene>
    <name evidence="2" type="ORF">CLV40_101243</name>
</gene>
<dbReference type="Proteomes" id="UP000239203">
    <property type="component" value="Unassembled WGS sequence"/>
</dbReference>
<dbReference type="GO" id="GO:0003677">
    <property type="term" value="F:DNA binding"/>
    <property type="evidence" value="ECO:0007669"/>
    <property type="project" value="InterPro"/>
</dbReference>
<dbReference type="InterPro" id="IPR010982">
    <property type="entry name" value="Lambda_DNA-bd_dom_sf"/>
</dbReference>
<dbReference type="SUPFAM" id="SSF48452">
    <property type="entry name" value="TPR-like"/>
    <property type="match status" value="1"/>
</dbReference>
<accession>A0A2S6H0X3</accession>
<reference evidence="2 3" key="1">
    <citation type="submission" date="2018-02" db="EMBL/GenBank/DDBJ databases">
        <title>Genomic Encyclopedia of Archaeal and Bacterial Type Strains, Phase II (KMG-II): from individual species to whole genera.</title>
        <authorList>
            <person name="Goeker M."/>
        </authorList>
    </citation>
    <scope>NUCLEOTIDE SEQUENCE [LARGE SCALE GENOMIC DNA]</scope>
    <source>
        <strain evidence="2 3">YU 961-1</strain>
    </source>
</reference>
<dbReference type="InterPro" id="IPR001387">
    <property type="entry name" value="Cro/C1-type_HTH"/>
</dbReference>
<proteinExistence type="predicted"/>
<feature type="domain" description="HTH cro/C1-type" evidence="1">
    <location>
        <begin position="40"/>
        <end position="86"/>
    </location>
</feature>
<evidence type="ECO:0000259" key="1">
    <source>
        <dbReference type="PROSITE" id="PS50943"/>
    </source>
</evidence>
<keyword evidence="3" id="KW-1185">Reference proteome</keyword>
<dbReference type="SUPFAM" id="SSF47413">
    <property type="entry name" value="lambda repressor-like DNA-binding domains"/>
    <property type="match status" value="1"/>
</dbReference>
<evidence type="ECO:0000313" key="3">
    <source>
        <dbReference type="Proteomes" id="UP000239203"/>
    </source>
</evidence>
<sequence length="455" mass="49003">MNVLPIPHPIDPATWERPAMRDALARRDIGEVFRLLGTSGVSQRRIAALTGQNQSEVSEIVKGRQVQSYDVLARVAEGFGIPRGHLGLAHTDDTAFRPVGRQTPLGGKEDDPMERRAFLGLVSKVVVGAGLTPAEHDMLSISPIDTPTPRRVGTTDVTRLRALTGSLRAYDAAHGGGSCRDAILAHTRWAESLLDATHADHVRPELLSAVAEVKTLAGWAAHDLGRPTEARRYLLQAVQDTQAADNTGHAAIVLYHLGRVPLDNGDPGDALKVFQLAQIPAKASRSAATVALLLANEALAYASLGDPGQAMTALRRAEDEYAHATDHEQPEYLEFFDQGALQTHIARTHTILGLTDPTHRVAAIDHLHDALAQAPADRCRQRAFNLSCLATCTLAEGDLPAGAAIGREALDAIAGLHSPRLLASLLPLHAQARRHPHHSDLRQLAHDIHRLRTAV</sequence>
<dbReference type="InterPro" id="IPR011990">
    <property type="entry name" value="TPR-like_helical_dom_sf"/>
</dbReference>
<dbReference type="SMART" id="SM00530">
    <property type="entry name" value="HTH_XRE"/>
    <property type="match status" value="1"/>
</dbReference>
<dbReference type="EMBL" id="PTIX01000001">
    <property type="protein sequence ID" value="PPK71057.1"/>
    <property type="molecule type" value="Genomic_DNA"/>
</dbReference>